<feature type="domain" description="Sacsin/Nov" evidence="1">
    <location>
        <begin position="19"/>
        <end position="234"/>
    </location>
</feature>
<organism evidence="2 3">
    <name type="scientific">Trichormus variabilis N2B</name>
    <dbReference type="NCBI Taxonomy" id="2681315"/>
    <lineage>
        <taxon>Bacteria</taxon>
        <taxon>Bacillati</taxon>
        <taxon>Cyanobacteriota</taxon>
        <taxon>Cyanophyceae</taxon>
        <taxon>Nostocales</taxon>
        <taxon>Nostocaceae</taxon>
        <taxon>Trichormus</taxon>
    </lineage>
</organism>
<dbReference type="PANTHER" id="PTHR46919:SF2">
    <property type="entry name" value="SACSIN"/>
    <property type="match status" value="1"/>
</dbReference>
<geneLocation type="plasmid" evidence="2">
    <name>pN2B-C</name>
</geneLocation>
<dbReference type="SUPFAM" id="SSF55874">
    <property type="entry name" value="ATPase domain of HSP90 chaperone/DNA topoisomerase II/histidine kinase"/>
    <property type="match status" value="1"/>
</dbReference>
<dbReference type="EMBL" id="JACKZP010000305">
    <property type="protein sequence ID" value="MBC1305968.1"/>
    <property type="molecule type" value="Genomic_DNA"/>
</dbReference>
<comment type="caution">
    <text evidence="2">The sequence shown here is derived from an EMBL/GenBank/DDBJ whole genome shotgun (WGS) entry which is preliminary data.</text>
</comment>
<evidence type="ECO:0000259" key="1">
    <source>
        <dbReference type="Pfam" id="PF25794"/>
    </source>
</evidence>
<dbReference type="GeneID" id="58727462"/>
<dbReference type="Pfam" id="PF25794">
    <property type="entry name" value="SACS"/>
    <property type="match status" value="1"/>
</dbReference>
<reference evidence="2 3" key="1">
    <citation type="submission" date="2019-11" db="EMBL/GenBank/DDBJ databases">
        <title>Comparison of genomes from free-living endosymbiotic cyanobacteria isolated from Azolla.</title>
        <authorList>
            <person name="Thiel T."/>
            <person name="Pratte B."/>
        </authorList>
    </citation>
    <scope>NUCLEOTIDE SEQUENCE [LARGE SCALE GENOMIC DNA]</scope>
    <source>
        <strain evidence="2 3">N2B</strain>
        <plasmid evidence="2">pN2B-C</plasmid>
    </source>
</reference>
<gene>
    <name evidence="2" type="ORF">GNE12_29275</name>
</gene>
<dbReference type="NCBIfam" id="NF047352">
    <property type="entry name" value="P_loop_sacsin"/>
    <property type="match status" value="1"/>
</dbReference>
<sequence>MRELGEDSTGFLYPPAAIQIKTLLKERYKQGFPIIKEIIQNANDGGAKRLDIGVSSGFDTASHPLLQCPALFFINDGSFRDEDAQAIRYFGIDLNAKDSAKIGKFGLGQKSIFHLCEAFFYIASSELLRGDPYRFQFINPWANPTDPKQPKWKQLTVKDKEIVENYLSNQALLGKQYFILWIPLRRKEADNNRCIVDNYYDERLIEKDFPKNMGEKITTLLPMLRSLREVHYWLPNDAGQLQEEFHVYLDAKAECCSYPKSEKPDRKDIPKMQRPLFGCISLRNRNAQTIITNYAGWEAILAANQFHQLLPSPPTTLDDIKKSTHWPKPYTKDQEGNIENQPDKAVPHCAVVFSRTPVQGEGSLNLQWAVFLPLVDEQSDVTEFQNCKCDGNWNYTLLLHGYFFPDSGRRYVEVLKDICEDRICWKLPENENDMIRQWNAILATVGTLYNLLPALNKFCRRHQLEREDIANLCASLRETKIFKSTTCQEYIYTDDFWVYQLQPEQYDWQLVKRTQKFLPLPSISEEIWSAFPELCRCAKEYCLVLSDTPNLFTSCKPDNWEESDIQAILKSLNLKNVFEQVECIDFLVNLLKLFSNSLTEKIQNCLKAVLLKVFINLELMSLTHLKDSLKKVINLIDESNWFELPCNDTQILRIIQNQVNILILPMDFAPQRKTEPKISGHDAGLIVSYLVRHSKTDIQQNETLILQIIKAIPKQEMVIFREYTKDLKFVSVFNCRSNISEVYTPSNLVNLQQQGLLFLNLSDSRKIAAALQAALKNKTIILVNNTIANNFLEEEIRGCNHSACLSLIKQKPELSNIEDRAKLLEELL</sequence>
<name>A0ABR6SHU3_ANAVA</name>
<protein>
    <recommendedName>
        <fullName evidence="1">Sacsin/Nov domain-containing protein</fullName>
    </recommendedName>
</protein>
<accession>A0ABR6SHU3</accession>
<evidence type="ECO:0000313" key="3">
    <source>
        <dbReference type="Proteomes" id="UP000570851"/>
    </source>
</evidence>
<dbReference type="RefSeq" id="WP_011316676.1">
    <property type="nucleotide sequence ID" value="NZ_JACKZP010000305.1"/>
</dbReference>
<proteinExistence type="predicted"/>
<dbReference type="InterPro" id="IPR058210">
    <property type="entry name" value="SACS/Nov_dom"/>
</dbReference>
<keyword evidence="3" id="KW-1185">Reference proteome</keyword>
<evidence type="ECO:0000313" key="2">
    <source>
        <dbReference type="EMBL" id="MBC1305968.1"/>
    </source>
</evidence>
<dbReference type="InterPro" id="IPR036890">
    <property type="entry name" value="HATPase_C_sf"/>
</dbReference>
<keyword evidence="2" id="KW-0614">Plasmid</keyword>
<dbReference type="Proteomes" id="UP000570851">
    <property type="component" value="Unassembled WGS sequence"/>
</dbReference>
<dbReference type="PANTHER" id="PTHR46919">
    <property type="entry name" value="ZINC FINGER, C3HC4 TYPE (RING FINGER) FAMILY PROTEIN"/>
    <property type="match status" value="1"/>
</dbReference>